<proteinExistence type="predicted"/>
<reference evidence="2" key="1">
    <citation type="submission" date="2022-11" db="UniProtKB">
        <authorList>
            <consortium name="WormBaseParasite"/>
        </authorList>
    </citation>
    <scope>IDENTIFICATION</scope>
</reference>
<organism evidence="1 2">
    <name type="scientific">Panagrolaimus sp. JU765</name>
    <dbReference type="NCBI Taxonomy" id="591449"/>
    <lineage>
        <taxon>Eukaryota</taxon>
        <taxon>Metazoa</taxon>
        <taxon>Ecdysozoa</taxon>
        <taxon>Nematoda</taxon>
        <taxon>Chromadorea</taxon>
        <taxon>Rhabditida</taxon>
        <taxon>Tylenchina</taxon>
        <taxon>Panagrolaimomorpha</taxon>
        <taxon>Panagrolaimoidea</taxon>
        <taxon>Panagrolaimidae</taxon>
        <taxon>Panagrolaimus</taxon>
    </lineage>
</organism>
<evidence type="ECO:0000313" key="2">
    <source>
        <dbReference type="WBParaSite" id="JU765_v2.g8492.t1"/>
    </source>
</evidence>
<protein>
    <submittedName>
        <fullName evidence="2">Uncharacterized protein</fullName>
    </submittedName>
</protein>
<dbReference type="WBParaSite" id="JU765_v2.g8492.t1">
    <property type="protein sequence ID" value="JU765_v2.g8492.t1"/>
    <property type="gene ID" value="JU765_v2.g8492"/>
</dbReference>
<sequence length="327" mass="37074">MAECDRASLYIIDGYKYELLESTTARRWMDQINEVRFCGGQGYYNEEGMKSYLSQGNRVIVKFVAKESPSVEQHLKYEEEGLPIGFKLLWTEVSSLVSETGDDAPCDGFMCRGGEFCIDSADAICAERTRLCINKTLQCNGVANCAENDSSDEHNCYSDHIAWTAVGIFSFIFICTILTVILHRISVRREIQKRIRKEVKSQRGQATSQNGHQNEQRCPDSSRTPATVSRSRRMSPAFFTWTRRPTVESISPSLPLQESLLNQNEANSDQNNVWQIAKEPTPQPPRVRLQPLTVTGLSRQDPPLAFENLEISRNAKETFRYPQTAIV</sequence>
<accession>A0AC34RPT5</accession>
<evidence type="ECO:0000313" key="1">
    <source>
        <dbReference type="Proteomes" id="UP000887576"/>
    </source>
</evidence>
<name>A0AC34RPT5_9BILA</name>
<dbReference type="Proteomes" id="UP000887576">
    <property type="component" value="Unplaced"/>
</dbReference>